<protein>
    <recommendedName>
        <fullName evidence="2">LysR family transcriptional regulator</fullName>
    </recommendedName>
</protein>
<sequence length="61" mass="6633">MSLEFQTENSSRNCFDALAAGGLDLAWITLGPPVRGIEQRPVIELPWVLAVRAGDPSRPGR</sequence>
<dbReference type="AlphaFoldDB" id="A0AAT9HM73"/>
<reference evidence="1" key="1">
    <citation type="submission" date="2024-06" db="EMBL/GenBank/DDBJ databases">
        <authorList>
            <consortium name="consrtm"/>
            <person name="Uemura M."/>
            <person name="Terahara T."/>
        </authorList>
    </citation>
    <scope>NUCLEOTIDE SEQUENCE</scope>
    <source>
        <strain evidence="1">KM77-8</strain>
    </source>
</reference>
<dbReference type="Gene3D" id="3.40.190.10">
    <property type="entry name" value="Periplasmic binding protein-like II"/>
    <property type="match status" value="2"/>
</dbReference>
<dbReference type="SUPFAM" id="SSF53850">
    <property type="entry name" value="Periplasmic binding protein-like II"/>
    <property type="match status" value="1"/>
</dbReference>
<name>A0AAT9HM73_9ACTN</name>
<dbReference type="EMBL" id="AP035768">
    <property type="protein sequence ID" value="BFO18233.1"/>
    <property type="molecule type" value="Genomic_DNA"/>
</dbReference>
<evidence type="ECO:0000313" key="1">
    <source>
        <dbReference type="EMBL" id="BFO18233.1"/>
    </source>
</evidence>
<gene>
    <name evidence="1" type="ORF">SHKM778_46210</name>
</gene>
<reference evidence="1" key="2">
    <citation type="submission" date="2024-07" db="EMBL/GenBank/DDBJ databases">
        <title>Streptomyces haneummycinica sp. nov., a new antibiotic-producing actinobacterium isolated from marine sediment.</title>
        <authorList>
            <person name="Uemura M."/>
            <person name="Hamada M."/>
            <person name="Hirano S."/>
            <person name="Kobayashi K."/>
            <person name="Ohshiro T."/>
            <person name="Kobayashi T."/>
            <person name="Terahara T."/>
        </authorList>
    </citation>
    <scope>NUCLEOTIDE SEQUENCE</scope>
    <source>
        <strain evidence="1">KM77-8</strain>
    </source>
</reference>
<evidence type="ECO:0008006" key="2">
    <source>
        <dbReference type="Google" id="ProtNLM"/>
    </source>
</evidence>
<accession>A0AAT9HM73</accession>
<proteinExistence type="predicted"/>
<organism evidence="1">
    <name type="scientific">Streptomyces haneummycinicus</name>
    <dbReference type="NCBI Taxonomy" id="3074435"/>
    <lineage>
        <taxon>Bacteria</taxon>
        <taxon>Bacillati</taxon>
        <taxon>Actinomycetota</taxon>
        <taxon>Actinomycetes</taxon>
        <taxon>Kitasatosporales</taxon>
        <taxon>Streptomycetaceae</taxon>
        <taxon>Streptomyces</taxon>
    </lineage>
</organism>